<protein>
    <submittedName>
        <fullName evidence="1">Uncharacterized protein</fullName>
    </submittedName>
</protein>
<dbReference type="SUPFAM" id="SSF88713">
    <property type="entry name" value="Glycoside hydrolase/deacetylase"/>
    <property type="match status" value="1"/>
</dbReference>
<dbReference type="EMBL" id="UINC01077219">
    <property type="protein sequence ID" value="SVC17149.1"/>
    <property type="molecule type" value="Genomic_DNA"/>
</dbReference>
<dbReference type="InterPro" id="IPR011330">
    <property type="entry name" value="Glyco_hydro/deAcase_b/a-brl"/>
</dbReference>
<dbReference type="PANTHER" id="PTHR43123">
    <property type="entry name" value="POLYSACCHARIDE DEACETYLASE-RELATED"/>
    <property type="match status" value="1"/>
</dbReference>
<feature type="non-terminal residue" evidence="1">
    <location>
        <position position="1"/>
    </location>
</feature>
<evidence type="ECO:0000313" key="1">
    <source>
        <dbReference type="EMBL" id="SVC17149.1"/>
    </source>
</evidence>
<sequence>WFPLDMKPAVPVPGGMARPYPDYWDYTLRDYGNRIGVFRIFKVLDKLGLKSSVAINSALADMYPYLVEQVNQRSWELIANGLDMGHPHYGGMDEGEEATLIKVVLDSLRELSGQPIRGWLSPIRSESMNTPDLAAGEGIDYICDWANDDMPFAFKTKSGIIHNMPHTMELDDQQILVTLRHTEQEYVDQIKDQFDCLYAESKQRGGRIMAINLNPWVTGQAYRVKALEEALSYIASHDGVWSATGSEILDAFKGQP</sequence>
<name>A0A382JZ90_9ZZZZ</name>
<proteinExistence type="predicted"/>
<dbReference type="PANTHER" id="PTHR43123:SF4">
    <property type="entry name" value="POLYSACCHARIDE DEACETYLASE"/>
    <property type="match status" value="1"/>
</dbReference>
<dbReference type="AlphaFoldDB" id="A0A382JZ90"/>
<dbReference type="GO" id="GO:0005975">
    <property type="term" value="P:carbohydrate metabolic process"/>
    <property type="evidence" value="ECO:0007669"/>
    <property type="project" value="InterPro"/>
</dbReference>
<accession>A0A382JZ90</accession>
<reference evidence="1" key="1">
    <citation type="submission" date="2018-05" db="EMBL/GenBank/DDBJ databases">
        <authorList>
            <person name="Lanie J.A."/>
            <person name="Ng W.-L."/>
            <person name="Kazmierczak K.M."/>
            <person name="Andrzejewski T.M."/>
            <person name="Davidsen T.M."/>
            <person name="Wayne K.J."/>
            <person name="Tettelin H."/>
            <person name="Glass J.I."/>
            <person name="Rusch D."/>
            <person name="Podicherti R."/>
            <person name="Tsui H.-C.T."/>
            <person name="Winkler M.E."/>
        </authorList>
    </citation>
    <scope>NUCLEOTIDE SEQUENCE</scope>
</reference>
<dbReference type="Gene3D" id="3.20.20.370">
    <property type="entry name" value="Glycoside hydrolase/deacetylase"/>
    <property type="match status" value="1"/>
</dbReference>
<gene>
    <name evidence="1" type="ORF">METZ01_LOCUS270003</name>
</gene>
<organism evidence="1">
    <name type="scientific">marine metagenome</name>
    <dbReference type="NCBI Taxonomy" id="408172"/>
    <lineage>
        <taxon>unclassified sequences</taxon>
        <taxon>metagenomes</taxon>
        <taxon>ecological metagenomes</taxon>
    </lineage>
</organism>